<keyword evidence="1" id="KW-0689">Ribosomal protein</keyword>
<evidence type="ECO:0000313" key="1">
    <source>
        <dbReference type="EMBL" id="CCA78112.1"/>
    </source>
</evidence>
<geneLocation type="mitochondrion" evidence="1"/>
<dbReference type="eggNOG" id="ENOG502RCR9">
    <property type="taxonomic scope" value="Eukaryota"/>
</dbReference>
<gene>
    <name evidence="1" type="ORF">PIIN_mito_RPS3</name>
</gene>
<dbReference type="Proteomes" id="UP000007148">
    <property type="component" value="Mitochondrion MT"/>
</dbReference>
<organism evidence="2">
    <name type="scientific">Serendipita indica (strain DSM 11827)</name>
    <name type="common">Root endophyte fungus</name>
    <name type="synonym">Piriformospora indica</name>
    <dbReference type="NCBI Taxonomy" id="1109443"/>
    <lineage>
        <taxon>Eukaryota</taxon>
        <taxon>Fungi</taxon>
        <taxon>Dikarya</taxon>
        <taxon>Basidiomycota</taxon>
        <taxon>Agaricomycotina</taxon>
        <taxon>Agaricomycetes</taxon>
        <taxon>Sebacinales</taxon>
        <taxon>Serendipitaceae</taxon>
        <taxon>Serendipita</taxon>
    </lineage>
</organism>
<keyword evidence="1" id="KW-0687">Ribonucleoprotein</keyword>
<keyword evidence="2" id="KW-1185">Reference proteome</keyword>
<dbReference type="InParanoid" id="G4U3F3"/>
<evidence type="ECO:0000313" key="2">
    <source>
        <dbReference type="Proteomes" id="UP000007148"/>
    </source>
</evidence>
<name>G4U3F3_SERID</name>
<dbReference type="GO" id="GO:0005840">
    <property type="term" value="C:ribosome"/>
    <property type="evidence" value="ECO:0007669"/>
    <property type="project" value="UniProtKB-KW"/>
</dbReference>
<keyword evidence="1" id="KW-0496">Mitochondrion</keyword>
<protein>
    <submittedName>
        <fullName evidence="1">Related to mitochondrial ribosomal protein S3</fullName>
    </submittedName>
</protein>
<dbReference type="AlphaFoldDB" id="G4U3F3"/>
<dbReference type="EMBL" id="FQ859090">
    <property type="protein sequence ID" value="CCA78112.1"/>
    <property type="molecule type" value="Genomic_DNA"/>
</dbReference>
<proteinExistence type="predicted"/>
<reference evidence="1 2" key="1">
    <citation type="journal article" date="2011" name="PLoS Pathog.">
        <title>Endophytic Life Strategies Decoded by Genome and Transcriptome Analyses of the Mutualistic Root Symbiont Piriformospora indica.</title>
        <authorList>
            <person name="Zuccaro A."/>
            <person name="Lahrmann U."/>
            <person name="Guldener U."/>
            <person name="Langen G."/>
            <person name="Pfiffi S."/>
            <person name="Biedenkopf D."/>
            <person name="Wong P."/>
            <person name="Samans B."/>
            <person name="Grimm C."/>
            <person name="Basiewicz M."/>
            <person name="Murat C."/>
            <person name="Martin F."/>
            <person name="Kogel K.H."/>
        </authorList>
    </citation>
    <scope>NUCLEOTIDE SEQUENCE [LARGE SCALE GENOMIC DNA]</scope>
    <source>
        <strain evidence="1 2">DSM 11827</strain>
    </source>
</reference>
<dbReference type="OrthoDB" id="3260152at2759"/>
<sequence length="436" mass="49140">MSQASNSSISYNFSVNNSSTTTFLNKNFNFYNSFLYTLKGGNGLLFSTQNSLNIETKAYSSGNVSPNLVAKKGQNLGIVETKRFIGQTNTNRMPVLNFVLKVINSFFNTIGCICSKPQFIQHHDRLIIRIFYYELSKTHLKNLFSLNLLNIQNSATATSAAHKISSLYKNSSSSEPCGLLNTNFYNSLYNSINKKNKTNYVLNIGFKKVLQSLFTQKILNYFKKNTNKVNSLKVVASTKNLINSLNNQSLLSTYLKNFKLLGILLSKIFSTNIEVQAVRLHNIGLEKNILANIISKNSNSMRLNKIQKTLWSKINLTKVNLLLRKRQNILLDNNNLVSNLITDNNYNISNKLIHNIQTNPLVLAKPVGLNIRIAGRLTKDRITPKNTTKVITVGNLNLNKINFLEKTQFTAKNRRGAYTISIKMGHARVFSTSARS</sequence>
<accession>G4U3F3</accession>